<reference evidence="1" key="1">
    <citation type="submission" date="2020-07" db="EMBL/GenBank/DDBJ databases">
        <title>Vallitalea pronyensis genome.</title>
        <authorList>
            <person name="Postec A."/>
        </authorList>
    </citation>
    <scope>NUCLEOTIDE SEQUENCE</scope>
    <source>
        <strain evidence="1">FatNI3</strain>
    </source>
</reference>
<dbReference type="KEGG" id="vpy:HZI73_21155"/>
<name>A0A8J8SIP4_9FIRM</name>
<gene>
    <name evidence="1" type="ORF">HZI73_21155</name>
</gene>
<dbReference type="RefSeq" id="WP_212695351.1">
    <property type="nucleotide sequence ID" value="NZ_CP058649.1"/>
</dbReference>
<evidence type="ECO:0000313" key="1">
    <source>
        <dbReference type="EMBL" id="QUI24659.1"/>
    </source>
</evidence>
<dbReference type="Proteomes" id="UP000683246">
    <property type="component" value="Chromosome"/>
</dbReference>
<proteinExistence type="predicted"/>
<dbReference type="AlphaFoldDB" id="A0A8J8SIP4"/>
<organism evidence="1 2">
    <name type="scientific">Vallitalea pronyensis</name>
    <dbReference type="NCBI Taxonomy" id="1348613"/>
    <lineage>
        <taxon>Bacteria</taxon>
        <taxon>Bacillati</taxon>
        <taxon>Bacillota</taxon>
        <taxon>Clostridia</taxon>
        <taxon>Lachnospirales</taxon>
        <taxon>Vallitaleaceae</taxon>
        <taxon>Vallitalea</taxon>
    </lineage>
</organism>
<sequence length="96" mass="11247">MINTNDNFKRIQMNEIRKFIKPTCDISLKEKHFKPPTPKEVMESMRSLNRSLLKIVHMDHIHVTSPDNLYTNDKLVAAYKKRKHGIESSITISVRV</sequence>
<protein>
    <submittedName>
        <fullName evidence="1">Uncharacterized protein</fullName>
    </submittedName>
</protein>
<evidence type="ECO:0000313" key="2">
    <source>
        <dbReference type="Proteomes" id="UP000683246"/>
    </source>
</evidence>
<dbReference type="EMBL" id="CP058649">
    <property type="protein sequence ID" value="QUI24659.1"/>
    <property type="molecule type" value="Genomic_DNA"/>
</dbReference>
<keyword evidence="2" id="KW-1185">Reference proteome</keyword>
<accession>A0A8J8SIP4</accession>